<comment type="similarity">
    <text evidence="10">Belongs to the ELO family.</text>
</comment>
<dbReference type="EC" id="2.3.1.199" evidence="10"/>
<dbReference type="Pfam" id="PF01151">
    <property type="entry name" value="ELO"/>
    <property type="match status" value="1"/>
</dbReference>
<keyword evidence="9 10" id="KW-0275">Fatty acid biosynthesis</keyword>
<protein>
    <recommendedName>
        <fullName evidence="10">Elongation of very long chain fatty acids protein</fullName>
        <ecNumber evidence="10">2.3.1.199</ecNumber>
    </recommendedName>
    <alternativeName>
        <fullName evidence="10">Very-long-chain 3-oxoacyl-CoA synthase</fullName>
    </alternativeName>
</protein>
<dbReference type="GO" id="GO:0009922">
    <property type="term" value="F:fatty acid elongase activity"/>
    <property type="evidence" value="ECO:0007669"/>
    <property type="project" value="UniProtKB-EC"/>
</dbReference>
<accession>A0A4Y2HRL4</accession>
<evidence type="ECO:0000313" key="13">
    <source>
        <dbReference type="Proteomes" id="UP000499080"/>
    </source>
</evidence>
<dbReference type="Proteomes" id="UP000499080">
    <property type="component" value="Unassembled WGS sequence"/>
</dbReference>
<dbReference type="GO" id="GO:0030148">
    <property type="term" value="P:sphingolipid biosynthetic process"/>
    <property type="evidence" value="ECO:0007669"/>
    <property type="project" value="TreeGrafter"/>
</dbReference>
<gene>
    <name evidence="11" type="primary">Elovl1_0</name>
    <name evidence="12" type="synonym">Elovl1_1</name>
    <name evidence="12" type="ORF">AVEN_165613_1</name>
    <name evidence="11" type="ORF">AVEN_90069_1</name>
</gene>
<evidence type="ECO:0000256" key="5">
    <source>
        <dbReference type="ARBA" id="ARBA00022832"/>
    </source>
</evidence>
<dbReference type="PANTHER" id="PTHR11157">
    <property type="entry name" value="FATTY ACID ACYL TRANSFERASE-RELATED"/>
    <property type="match status" value="1"/>
</dbReference>
<dbReference type="GO" id="GO:0042761">
    <property type="term" value="P:very long-chain fatty acid biosynthetic process"/>
    <property type="evidence" value="ECO:0007669"/>
    <property type="project" value="TreeGrafter"/>
</dbReference>
<sequence length="89" mass="10709">MLGWFTKYNWRCEPIDFSNNWEAVRIAEVCWICFLVKFYEFIDTVFFVLRKKNSQITTLHVFHHALVPMTVWIGIKYGAGNSFRTHFIK</sequence>
<evidence type="ECO:0000256" key="10">
    <source>
        <dbReference type="RuleBase" id="RU361115"/>
    </source>
</evidence>
<dbReference type="GO" id="GO:0019367">
    <property type="term" value="P:fatty acid elongation, saturated fatty acid"/>
    <property type="evidence" value="ECO:0007669"/>
    <property type="project" value="TreeGrafter"/>
</dbReference>
<evidence type="ECO:0000256" key="6">
    <source>
        <dbReference type="ARBA" id="ARBA00022989"/>
    </source>
</evidence>
<dbReference type="GO" id="GO:0005789">
    <property type="term" value="C:endoplasmic reticulum membrane"/>
    <property type="evidence" value="ECO:0007669"/>
    <property type="project" value="TreeGrafter"/>
</dbReference>
<evidence type="ECO:0000256" key="9">
    <source>
        <dbReference type="ARBA" id="ARBA00023160"/>
    </source>
</evidence>
<dbReference type="GO" id="GO:0034625">
    <property type="term" value="P:fatty acid elongation, monounsaturated fatty acid"/>
    <property type="evidence" value="ECO:0007669"/>
    <property type="project" value="TreeGrafter"/>
</dbReference>
<evidence type="ECO:0000313" key="12">
    <source>
        <dbReference type="EMBL" id="GBM68066.1"/>
    </source>
</evidence>
<reference evidence="11 13" key="1">
    <citation type="journal article" date="2019" name="Sci. Rep.">
        <title>Orb-weaving spider Araneus ventricosus genome elucidates the spidroin gene catalogue.</title>
        <authorList>
            <person name="Kono N."/>
            <person name="Nakamura H."/>
            <person name="Ohtoshi R."/>
            <person name="Moran D.A.P."/>
            <person name="Shinohara A."/>
            <person name="Yoshida Y."/>
            <person name="Fujiwara M."/>
            <person name="Mori M."/>
            <person name="Tomita M."/>
            <person name="Arakawa K."/>
        </authorList>
    </citation>
    <scope>NUCLEOTIDE SEQUENCE [LARGE SCALE GENOMIC DNA]</scope>
</reference>
<dbReference type="OrthoDB" id="6422314at2759"/>
<comment type="catalytic activity">
    <reaction evidence="10">
        <text>a very-long-chain acyl-CoA + malonyl-CoA + H(+) = a very-long-chain 3-oxoacyl-CoA + CO2 + CoA</text>
        <dbReference type="Rhea" id="RHEA:32727"/>
        <dbReference type="ChEBI" id="CHEBI:15378"/>
        <dbReference type="ChEBI" id="CHEBI:16526"/>
        <dbReference type="ChEBI" id="CHEBI:57287"/>
        <dbReference type="ChEBI" id="CHEBI:57384"/>
        <dbReference type="ChEBI" id="CHEBI:90725"/>
        <dbReference type="ChEBI" id="CHEBI:90736"/>
        <dbReference type="EC" id="2.3.1.199"/>
    </reaction>
</comment>
<keyword evidence="3 10" id="KW-0808">Transferase</keyword>
<name>A0A4Y2HRL4_ARAVE</name>
<dbReference type="InterPro" id="IPR002076">
    <property type="entry name" value="ELO_fam"/>
</dbReference>
<evidence type="ECO:0000313" key="11">
    <source>
        <dbReference type="EMBL" id="GBM68031.1"/>
    </source>
</evidence>
<keyword evidence="5 10" id="KW-0276">Fatty acid metabolism</keyword>
<keyword evidence="2 10" id="KW-0444">Lipid biosynthesis</keyword>
<dbReference type="AlphaFoldDB" id="A0A4Y2HRL4"/>
<evidence type="ECO:0000256" key="8">
    <source>
        <dbReference type="ARBA" id="ARBA00023136"/>
    </source>
</evidence>
<keyword evidence="13" id="KW-1185">Reference proteome</keyword>
<comment type="caution">
    <text evidence="11">The sequence shown here is derived from an EMBL/GenBank/DDBJ whole genome shotgun (WGS) entry which is preliminary data.</text>
</comment>
<keyword evidence="7 10" id="KW-0443">Lipid metabolism</keyword>
<keyword evidence="4" id="KW-0812">Transmembrane</keyword>
<dbReference type="PANTHER" id="PTHR11157:SF69">
    <property type="entry name" value="ELONGATION OF VERY LONG CHAIN FATTY ACIDS PROTEIN 7"/>
    <property type="match status" value="1"/>
</dbReference>
<dbReference type="EMBL" id="BGPR01182899">
    <property type="protein sequence ID" value="GBM68066.1"/>
    <property type="molecule type" value="Genomic_DNA"/>
</dbReference>
<evidence type="ECO:0000256" key="4">
    <source>
        <dbReference type="ARBA" id="ARBA00022692"/>
    </source>
</evidence>
<dbReference type="EMBL" id="BGPR01182887">
    <property type="protein sequence ID" value="GBM68031.1"/>
    <property type="molecule type" value="Genomic_DNA"/>
</dbReference>
<organism evidence="11 13">
    <name type="scientific">Araneus ventricosus</name>
    <name type="common">Orbweaver spider</name>
    <name type="synonym">Epeira ventricosa</name>
    <dbReference type="NCBI Taxonomy" id="182803"/>
    <lineage>
        <taxon>Eukaryota</taxon>
        <taxon>Metazoa</taxon>
        <taxon>Ecdysozoa</taxon>
        <taxon>Arthropoda</taxon>
        <taxon>Chelicerata</taxon>
        <taxon>Arachnida</taxon>
        <taxon>Araneae</taxon>
        <taxon>Araneomorphae</taxon>
        <taxon>Entelegynae</taxon>
        <taxon>Araneoidea</taxon>
        <taxon>Araneidae</taxon>
        <taxon>Araneus</taxon>
    </lineage>
</organism>
<evidence type="ECO:0000256" key="1">
    <source>
        <dbReference type="ARBA" id="ARBA00004141"/>
    </source>
</evidence>
<keyword evidence="6" id="KW-1133">Transmembrane helix</keyword>
<dbReference type="GO" id="GO:0034626">
    <property type="term" value="P:fatty acid elongation, polyunsaturated fatty acid"/>
    <property type="evidence" value="ECO:0007669"/>
    <property type="project" value="TreeGrafter"/>
</dbReference>
<proteinExistence type="inferred from homology"/>
<evidence type="ECO:0000256" key="2">
    <source>
        <dbReference type="ARBA" id="ARBA00022516"/>
    </source>
</evidence>
<comment type="subcellular location">
    <subcellularLocation>
        <location evidence="1">Membrane</location>
        <topology evidence="1">Multi-pass membrane protein</topology>
    </subcellularLocation>
</comment>
<keyword evidence="8" id="KW-0472">Membrane</keyword>
<evidence type="ECO:0000256" key="7">
    <source>
        <dbReference type="ARBA" id="ARBA00023098"/>
    </source>
</evidence>
<evidence type="ECO:0000256" key="3">
    <source>
        <dbReference type="ARBA" id="ARBA00022679"/>
    </source>
</evidence>